<gene>
    <name evidence="2" type="primary">OSCP1</name>
    <name evidence="2" type="synonym">oscp1a</name>
</gene>
<reference evidence="2" key="1">
    <citation type="submission" date="2021-04" db="EMBL/GenBank/DDBJ databases">
        <authorList>
            <consortium name="Wellcome Sanger Institute Data Sharing"/>
        </authorList>
    </citation>
    <scope>NUCLEOTIDE SEQUENCE [LARGE SCALE GENOMIC DNA]</scope>
</reference>
<dbReference type="Ensembl" id="ENSSAUT00010009390.1">
    <property type="protein sequence ID" value="ENSSAUP00010008786.1"/>
    <property type="gene ID" value="ENSSAUG00010004367.1"/>
</dbReference>
<feature type="region of interest" description="Disordered" evidence="1">
    <location>
        <begin position="364"/>
        <end position="389"/>
    </location>
</feature>
<evidence type="ECO:0000313" key="3">
    <source>
        <dbReference type="Proteomes" id="UP000472265"/>
    </source>
</evidence>
<dbReference type="Proteomes" id="UP000472265">
    <property type="component" value="Chromosome 3"/>
</dbReference>
<organism evidence="2 3">
    <name type="scientific">Sparus aurata</name>
    <name type="common">Gilthead sea bream</name>
    <dbReference type="NCBI Taxonomy" id="8175"/>
    <lineage>
        <taxon>Eukaryota</taxon>
        <taxon>Metazoa</taxon>
        <taxon>Chordata</taxon>
        <taxon>Craniata</taxon>
        <taxon>Vertebrata</taxon>
        <taxon>Euteleostomi</taxon>
        <taxon>Actinopterygii</taxon>
        <taxon>Neopterygii</taxon>
        <taxon>Teleostei</taxon>
        <taxon>Neoteleostei</taxon>
        <taxon>Acanthomorphata</taxon>
        <taxon>Eupercaria</taxon>
        <taxon>Spariformes</taxon>
        <taxon>Sparidae</taxon>
        <taxon>Sparus</taxon>
    </lineage>
</organism>
<dbReference type="InterPro" id="IPR019332">
    <property type="entry name" value="OSCP1"/>
</dbReference>
<dbReference type="GeneTree" id="ENSGT00390000004808"/>
<protein>
    <submittedName>
        <fullName evidence="2">Organic solute carrier partner 1a</fullName>
    </submittedName>
</protein>
<dbReference type="PANTHER" id="PTHR21439:SF0">
    <property type="entry name" value="PROTEIN OSCP1"/>
    <property type="match status" value="1"/>
</dbReference>
<dbReference type="GO" id="GO:0005737">
    <property type="term" value="C:cytoplasm"/>
    <property type="evidence" value="ECO:0007669"/>
    <property type="project" value="TreeGrafter"/>
</dbReference>
<sequence length="389" mass="44115">MTIRCDSSNPLRAITRESARNIRKNNREPDQVSWPTAVLQPVMNDIVGTMFSKNFMDELLKPQQLYSHRTMKTVLTRLAHTSIMRLNPASMDRLYELMIMAFKYQVFLCPRPKDLLLISYNHIDTIREFVKDTPVVLNQVDETHRKIIEVYSSLSEGEFQLLRQTLLIFFQDMHVRVSLFLKNRVQNPNGRFALSTSGPVPHGIDVPGLIRTFDCKGKEVSRAEFPTGGCYTSPIREGSFLLHGDRVSALGLNMYTVNHLEETHTSKTPTVKQQADDTPNLLAKEELNLLARLMGSMKAENMPKAETVFRINLFTTDREEEEEEEEEQARASGGAGQSLYEVINIQAMQDEQAATELALIAGQFAKGEEKPENSESNKGDDLLAMMDDL</sequence>
<proteinExistence type="predicted"/>
<dbReference type="AlphaFoldDB" id="A0A671U348"/>
<name>A0A671U348_SPAAU</name>
<keyword evidence="3" id="KW-1185">Reference proteome</keyword>
<feature type="compositionally biased region" description="Basic and acidic residues" evidence="1">
    <location>
        <begin position="366"/>
        <end position="381"/>
    </location>
</feature>
<accession>A0A671U348</accession>
<evidence type="ECO:0000313" key="2">
    <source>
        <dbReference type="Ensembl" id="ENSSAUP00010008786.1"/>
    </source>
</evidence>
<dbReference type="Pfam" id="PF10188">
    <property type="entry name" value="Oscp1"/>
    <property type="match status" value="1"/>
</dbReference>
<evidence type="ECO:0000256" key="1">
    <source>
        <dbReference type="SAM" id="MobiDB-lite"/>
    </source>
</evidence>
<dbReference type="PANTHER" id="PTHR21439">
    <property type="entry name" value="OXIDORED-NITRO DOMAIN-CONTAINING PROTEIN"/>
    <property type="match status" value="1"/>
</dbReference>
<reference evidence="2" key="3">
    <citation type="submission" date="2025-09" db="UniProtKB">
        <authorList>
            <consortium name="Ensembl"/>
        </authorList>
    </citation>
    <scope>IDENTIFICATION</scope>
</reference>
<dbReference type="GO" id="GO:0005886">
    <property type="term" value="C:plasma membrane"/>
    <property type="evidence" value="ECO:0007669"/>
    <property type="project" value="TreeGrafter"/>
</dbReference>
<reference evidence="2" key="2">
    <citation type="submission" date="2025-08" db="UniProtKB">
        <authorList>
            <consortium name="Ensembl"/>
        </authorList>
    </citation>
    <scope>IDENTIFICATION</scope>
</reference>